<dbReference type="AlphaFoldDB" id="A0A6B8W088"/>
<organism evidence="4 5">
    <name type="scientific">Corynebacterium comes</name>
    <dbReference type="NCBI Taxonomy" id="2675218"/>
    <lineage>
        <taxon>Bacteria</taxon>
        <taxon>Bacillati</taxon>
        <taxon>Actinomycetota</taxon>
        <taxon>Actinomycetes</taxon>
        <taxon>Mycobacteriales</taxon>
        <taxon>Corynebacteriaceae</taxon>
        <taxon>Corynebacterium</taxon>
    </lineage>
</organism>
<reference evidence="4 5" key="1">
    <citation type="journal article" date="2021" name="Int. J. Syst. Evol. Microbiol.">
        <title>Classification of three corynebacterial strains isolated from a small paddock in North Rhine-Westphalia: proposal of &lt;i&gt;Corynebacterium kalinowskii&lt;/i&gt; sp. nov., &lt;i&gt;Corynebacterium comes&lt;/i&gt; sp. nov. and &lt;i&gt;Corynebacterium occultum&lt;/i&gt; sp. nov.</title>
        <authorList>
            <person name="Schaffert L."/>
            <person name="Ruwe M."/>
            <person name="Milse J."/>
            <person name="Hanuschka K."/>
            <person name="Ortseifen V."/>
            <person name="Droste J."/>
            <person name="Brandt D."/>
            <person name="Schl L."/>
            <person name="Kutter Y."/>
            <person name="Vinke S."/>
            <person name="Vieh P."/>
            <person name="Jacob L."/>
            <person name="L N.C."/>
            <person name="Schulte-Berndt E."/>
            <person name="Hain C."/>
            <person name="Linder M."/>
            <person name="Schmidt P."/>
            <person name="Wollenschl L."/>
            <person name="Luttermann T."/>
            <person name="Thieme E."/>
            <person name="Hassa J."/>
            <person name="Haak M."/>
            <person name="Wittchen M."/>
            <person name="Mentz A."/>
            <person name="Persicke M."/>
            <person name="Busche T."/>
            <person name="R C."/>
        </authorList>
    </citation>
    <scope>NUCLEOTIDE SEQUENCE [LARGE SCALE GENOMIC DNA]</scope>
    <source>
        <strain evidence="4 5">2019</strain>
    </source>
</reference>
<feature type="region of interest" description="Disordered" evidence="1">
    <location>
        <begin position="36"/>
        <end position="74"/>
    </location>
</feature>
<gene>
    <name evidence="4" type="ORF">CETAM_07370</name>
</gene>
<dbReference type="RefSeq" id="WP_156228263.1">
    <property type="nucleotide sequence ID" value="NZ_CP046453.1"/>
</dbReference>
<keyword evidence="3" id="KW-0732">Signal</keyword>
<proteinExistence type="predicted"/>
<dbReference type="Proteomes" id="UP000425178">
    <property type="component" value="Chromosome"/>
</dbReference>
<feature type="compositionally biased region" description="Polar residues" evidence="1">
    <location>
        <begin position="50"/>
        <end position="63"/>
    </location>
</feature>
<feature type="signal peptide" evidence="3">
    <location>
        <begin position="1"/>
        <end position="29"/>
    </location>
</feature>
<keyword evidence="2" id="KW-1133">Transmembrane helix</keyword>
<keyword evidence="5" id="KW-1185">Reference proteome</keyword>
<dbReference type="EMBL" id="CP046453">
    <property type="protein sequence ID" value="QGU04735.1"/>
    <property type="molecule type" value="Genomic_DNA"/>
</dbReference>
<dbReference type="KEGG" id="ccoe:CETAM_07370"/>
<keyword evidence="2" id="KW-0812">Transmembrane</keyword>
<sequence length="105" mass="10844">MKLLSRKALAAVATTVALTTAGISAPAFAAEQVTISAQAAQDSEEDGSTENEGSSFLGSSETSGDNDEEGLSSDPKEIRDWVAVFTAIVGALSTAFVFMQRLTTP</sequence>
<evidence type="ECO:0000313" key="5">
    <source>
        <dbReference type="Proteomes" id="UP000425178"/>
    </source>
</evidence>
<evidence type="ECO:0000313" key="4">
    <source>
        <dbReference type="EMBL" id="QGU04735.1"/>
    </source>
</evidence>
<evidence type="ECO:0000256" key="1">
    <source>
        <dbReference type="SAM" id="MobiDB-lite"/>
    </source>
</evidence>
<evidence type="ECO:0008006" key="6">
    <source>
        <dbReference type="Google" id="ProtNLM"/>
    </source>
</evidence>
<protein>
    <recommendedName>
        <fullName evidence="6">Or membrane protein</fullName>
    </recommendedName>
</protein>
<feature type="chain" id="PRO_5025645459" description="Or membrane protein" evidence="3">
    <location>
        <begin position="30"/>
        <end position="105"/>
    </location>
</feature>
<evidence type="ECO:0000256" key="2">
    <source>
        <dbReference type="SAM" id="Phobius"/>
    </source>
</evidence>
<feature type="transmembrane region" description="Helical" evidence="2">
    <location>
        <begin position="81"/>
        <end position="99"/>
    </location>
</feature>
<accession>A0A6B8W088</accession>
<name>A0A6B8W088_9CORY</name>
<keyword evidence="2" id="KW-0472">Membrane</keyword>
<evidence type="ECO:0000256" key="3">
    <source>
        <dbReference type="SAM" id="SignalP"/>
    </source>
</evidence>